<reference evidence="11 12" key="1">
    <citation type="journal article" date="2019" name="Front. Genet.">
        <title>Whole-Genome Sequencing of the Opportunistic Yeast Pathogen Candida inconspicua Uncovers Its Hybrid Origin.</title>
        <authorList>
            <person name="Mixao V."/>
            <person name="Hansen A.P."/>
            <person name="Saus E."/>
            <person name="Boekhout T."/>
            <person name="Lass-Florl C."/>
            <person name="Gabaldon T."/>
        </authorList>
    </citation>
    <scope>NUCLEOTIDE SEQUENCE [LARGE SCALE GENOMIC DNA]</scope>
    <source>
        <strain evidence="11 12">CBS 180</strain>
    </source>
</reference>
<feature type="domain" description="C2H2-type" evidence="10">
    <location>
        <begin position="598"/>
        <end position="625"/>
    </location>
</feature>
<organism evidence="11 12">
    <name type="scientific">Pichia inconspicua</name>
    <dbReference type="NCBI Taxonomy" id="52247"/>
    <lineage>
        <taxon>Eukaryota</taxon>
        <taxon>Fungi</taxon>
        <taxon>Dikarya</taxon>
        <taxon>Ascomycota</taxon>
        <taxon>Saccharomycotina</taxon>
        <taxon>Pichiomycetes</taxon>
        <taxon>Pichiales</taxon>
        <taxon>Pichiaceae</taxon>
        <taxon>Pichia</taxon>
    </lineage>
</organism>
<evidence type="ECO:0000256" key="5">
    <source>
        <dbReference type="ARBA" id="ARBA00022833"/>
    </source>
</evidence>
<dbReference type="InterPro" id="IPR056436">
    <property type="entry name" value="Znf-C2H2_ZIC1-5/GLI1-3-like"/>
</dbReference>
<dbReference type="Pfam" id="PF13465">
    <property type="entry name" value="zf-H2C2_2"/>
    <property type="match status" value="1"/>
</dbReference>
<evidence type="ECO:0000256" key="2">
    <source>
        <dbReference type="ARBA" id="ARBA00022723"/>
    </source>
</evidence>
<keyword evidence="3" id="KW-0677">Repeat</keyword>
<dbReference type="SMART" id="SM00355">
    <property type="entry name" value="ZnF_C2H2"/>
    <property type="match status" value="8"/>
</dbReference>
<dbReference type="GO" id="GO:0003700">
    <property type="term" value="F:DNA-binding transcription factor activity"/>
    <property type="evidence" value="ECO:0007669"/>
    <property type="project" value="TreeGrafter"/>
</dbReference>
<dbReference type="OrthoDB" id="3437960at2759"/>
<dbReference type="FunFam" id="3.30.160.60:FF:001498">
    <property type="entry name" value="Zinc finger protein 404"/>
    <property type="match status" value="1"/>
</dbReference>
<evidence type="ECO:0000313" key="11">
    <source>
        <dbReference type="EMBL" id="TID19293.1"/>
    </source>
</evidence>
<dbReference type="AlphaFoldDB" id="A0A4T0WXX8"/>
<evidence type="ECO:0000313" key="12">
    <source>
        <dbReference type="Proteomes" id="UP000307173"/>
    </source>
</evidence>
<sequence>MVKSKSEPLASNKSTYTDYSHTSIPSEGKTTATIASDHCEVDSEAVNQLLQCCFDPSHLVQHPHHHQNQHQHIVRRTSSSSENFNNNLMGIDLNMDLSNINCIEPIDLNPCCLNEHEEDRNMNEHWNYLTEMVTLNNFFSTCCYESPDVISSSNKFPVISPAISSNVDNINHGDTVVISENMSGLRDSLPKPPNHHHHLLHLHHHDESSTHTHDLIFHHHNSHNCNHPNAANHHHHLHFEDEINGQKIKHDFILPDCDPALAPLPGSSNSKDSTIITESPEICTDFLTASICNPISDSHSHVHAVTNDDHNPPHITLKHHTPIKETPHHEHFHKAFPPHIHQHRTMSPVIKSESDPDLSPTFKPIFACKWDDCNQIFDNDVDLQQHLFNIHLSKVKSENNIYCEWDDCDFITSDTDKMLQHLPRHTLEPIKTAESEDENENSNIHVCKWLDENQRPCDQVFQTTGHLTDHVTEHHICSGKSSYICNWEGCTREHKPFTQRQKIIRHLNTHTKHKPFECNICGKKFSLDMMLKQHMRVHTGEKPYKCEICGKTFKTSSSLTIHLRVHSGDKPMECKICGKRFNESSNLNKHMKIHFRDYKCDYCLKSFDSESKFKRHQLVCQRKKL</sequence>
<evidence type="ECO:0000256" key="9">
    <source>
        <dbReference type="SAM" id="MobiDB-lite"/>
    </source>
</evidence>
<dbReference type="EMBL" id="SELW01000597">
    <property type="protein sequence ID" value="TID19293.1"/>
    <property type="molecule type" value="Genomic_DNA"/>
</dbReference>
<name>A0A4T0WXX8_9ASCO</name>
<proteinExistence type="predicted"/>
<accession>A0A4T0WXX8</accession>
<dbReference type="FunFam" id="3.30.160.60:FF:000557">
    <property type="entry name" value="zinc finger and SCAN domain-containing protein 29"/>
    <property type="match status" value="1"/>
</dbReference>
<dbReference type="InterPro" id="IPR050589">
    <property type="entry name" value="Ikaros_C2H2-ZF"/>
</dbReference>
<feature type="domain" description="C2H2-type" evidence="10">
    <location>
        <begin position="483"/>
        <end position="515"/>
    </location>
</feature>
<dbReference type="GO" id="GO:0008270">
    <property type="term" value="F:zinc ion binding"/>
    <property type="evidence" value="ECO:0007669"/>
    <property type="project" value="UniProtKB-KW"/>
</dbReference>
<dbReference type="Pfam" id="PF00096">
    <property type="entry name" value="zf-C2H2"/>
    <property type="match status" value="2"/>
</dbReference>
<dbReference type="FunFam" id="3.30.160.60:FF:000902">
    <property type="entry name" value="Zinc finger protein 445"/>
    <property type="match status" value="1"/>
</dbReference>
<evidence type="ECO:0000259" key="10">
    <source>
        <dbReference type="PROSITE" id="PS50157"/>
    </source>
</evidence>
<dbReference type="InterPro" id="IPR013087">
    <property type="entry name" value="Znf_C2H2_type"/>
</dbReference>
<keyword evidence="5" id="KW-0862">Zinc</keyword>
<keyword evidence="2" id="KW-0479">Metal-binding</keyword>
<dbReference type="PROSITE" id="PS00028">
    <property type="entry name" value="ZINC_FINGER_C2H2_1"/>
    <property type="match status" value="4"/>
</dbReference>
<dbReference type="PANTHER" id="PTHR24404">
    <property type="entry name" value="ZINC FINGER PROTEIN"/>
    <property type="match status" value="1"/>
</dbReference>
<feature type="compositionally biased region" description="Polar residues" evidence="9">
    <location>
        <begin position="9"/>
        <end position="27"/>
    </location>
</feature>
<feature type="domain" description="C2H2-type" evidence="10">
    <location>
        <begin position="544"/>
        <end position="571"/>
    </location>
</feature>
<evidence type="ECO:0000256" key="6">
    <source>
        <dbReference type="ARBA" id="ARBA00023125"/>
    </source>
</evidence>
<dbReference type="GO" id="GO:0006357">
    <property type="term" value="P:regulation of transcription by RNA polymerase II"/>
    <property type="evidence" value="ECO:0007669"/>
    <property type="project" value="TreeGrafter"/>
</dbReference>
<feature type="region of interest" description="Disordered" evidence="9">
    <location>
        <begin position="1"/>
        <end position="27"/>
    </location>
</feature>
<comment type="subcellular location">
    <subcellularLocation>
        <location evidence="1">Nucleus</location>
    </subcellularLocation>
</comment>
<dbReference type="SUPFAM" id="SSF57667">
    <property type="entry name" value="beta-beta-alpha zinc fingers"/>
    <property type="match status" value="4"/>
</dbReference>
<evidence type="ECO:0000256" key="7">
    <source>
        <dbReference type="ARBA" id="ARBA00023242"/>
    </source>
</evidence>
<dbReference type="Gene3D" id="3.30.160.60">
    <property type="entry name" value="Classic Zinc Finger"/>
    <property type="match status" value="5"/>
</dbReference>
<dbReference type="Pfam" id="PF23561">
    <property type="entry name" value="zf-C2H2_15"/>
    <property type="match status" value="1"/>
</dbReference>
<keyword evidence="12" id="KW-1185">Reference proteome</keyword>
<feature type="domain" description="C2H2-type" evidence="10">
    <location>
        <begin position="366"/>
        <end position="396"/>
    </location>
</feature>
<protein>
    <recommendedName>
        <fullName evidence="10">C2H2-type domain-containing protein</fullName>
    </recommendedName>
</protein>
<evidence type="ECO:0000256" key="3">
    <source>
        <dbReference type="ARBA" id="ARBA00022737"/>
    </source>
</evidence>
<keyword evidence="4 8" id="KW-0863">Zinc-finger</keyword>
<feature type="domain" description="C2H2-type" evidence="10">
    <location>
        <begin position="572"/>
        <end position="599"/>
    </location>
</feature>
<dbReference type="PROSITE" id="PS50157">
    <property type="entry name" value="ZINC_FINGER_C2H2_2"/>
    <property type="match status" value="6"/>
</dbReference>
<dbReference type="PANTHER" id="PTHR24404:SF114">
    <property type="entry name" value="KLUMPFUSS, ISOFORM B-RELATED"/>
    <property type="match status" value="1"/>
</dbReference>
<evidence type="ECO:0000256" key="8">
    <source>
        <dbReference type="PROSITE-ProRule" id="PRU00042"/>
    </source>
</evidence>
<dbReference type="InterPro" id="IPR036236">
    <property type="entry name" value="Znf_C2H2_sf"/>
</dbReference>
<dbReference type="GO" id="GO:0005634">
    <property type="term" value="C:nucleus"/>
    <property type="evidence" value="ECO:0007669"/>
    <property type="project" value="UniProtKB-SubCell"/>
</dbReference>
<keyword evidence="7" id="KW-0539">Nucleus</keyword>
<comment type="caution">
    <text evidence="11">The sequence shown here is derived from an EMBL/GenBank/DDBJ whole genome shotgun (WGS) entry which is preliminary data.</text>
</comment>
<dbReference type="Proteomes" id="UP000307173">
    <property type="component" value="Unassembled WGS sequence"/>
</dbReference>
<dbReference type="Pfam" id="PF21816">
    <property type="entry name" value="Zap1_zf1"/>
    <property type="match status" value="1"/>
</dbReference>
<dbReference type="GO" id="GO:0000978">
    <property type="term" value="F:RNA polymerase II cis-regulatory region sequence-specific DNA binding"/>
    <property type="evidence" value="ECO:0007669"/>
    <property type="project" value="TreeGrafter"/>
</dbReference>
<evidence type="ECO:0000256" key="4">
    <source>
        <dbReference type="ARBA" id="ARBA00022771"/>
    </source>
</evidence>
<feature type="domain" description="C2H2-type" evidence="10">
    <location>
        <begin position="516"/>
        <end position="543"/>
    </location>
</feature>
<gene>
    <name evidence="11" type="ORF">CANINC_003722</name>
</gene>
<keyword evidence="6" id="KW-0238">DNA-binding</keyword>
<dbReference type="InterPro" id="IPR048420">
    <property type="entry name" value="Zap1-like_Znf1"/>
</dbReference>
<dbReference type="STRING" id="52247.A0A4T0WXX8"/>
<evidence type="ECO:0000256" key="1">
    <source>
        <dbReference type="ARBA" id="ARBA00004123"/>
    </source>
</evidence>